<dbReference type="Proteomes" id="UP001153954">
    <property type="component" value="Unassembled WGS sequence"/>
</dbReference>
<reference evidence="1" key="1">
    <citation type="submission" date="2022-03" db="EMBL/GenBank/DDBJ databases">
        <authorList>
            <person name="Tunstrom K."/>
        </authorList>
    </citation>
    <scope>NUCLEOTIDE SEQUENCE</scope>
</reference>
<dbReference type="EMBL" id="CAKOGL010000019">
    <property type="protein sequence ID" value="CAH2098142.1"/>
    <property type="molecule type" value="Genomic_DNA"/>
</dbReference>
<gene>
    <name evidence="1" type="ORF">EEDITHA_LOCUS13289</name>
</gene>
<accession>A0AAU9UGF6</accession>
<comment type="caution">
    <text evidence="1">The sequence shown here is derived from an EMBL/GenBank/DDBJ whole genome shotgun (WGS) entry which is preliminary data.</text>
</comment>
<proteinExistence type="predicted"/>
<keyword evidence="2" id="KW-1185">Reference proteome</keyword>
<sequence>MSYNKKKVRFYCGVNRLVLKKTYNDDYLLNKHLFSLNTKIYEFISNRDYLIRLISDFECAWRRVATPHTLLHIDCIYIPSYSVATCRHGMRRHARNRFNVRL</sequence>
<evidence type="ECO:0000313" key="2">
    <source>
        <dbReference type="Proteomes" id="UP001153954"/>
    </source>
</evidence>
<protein>
    <submittedName>
        <fullName evidence="1">Uncharacterized protein</fullName>
    </submittedName>
</protein>
<organism evidence="1 2">
    <name type="scientific">Euphydryas editha</name>
    <name type="common">Edith's checkerspot</name>
    <dbReference type="NCBI Taxonomy" id="104508"/>
    <lineage>
        <taxon>Eukaryota</taxon>
        <taxon>Metazoa</taxon>
        <taxon>Ecdysozoa</taxon>
        <taxon>Arthropoda</taxon>
        <taxon>Hexapoda</taxon>
        <taxon>Insecta</taxon>
        <taxon>Pterygota</taxon>
        <taxon>Neoptera</taxon>
        <taxon>Endopterygota</taxon>
        <taxon>Lepidoptera</taxon>
        <taxon>Glossata</taxon>
        <taxon>Ditrysia</taxon>
        <taxon>Papilionoidea</taxon>
        <taxon>Nymphalidae</taxon>
        <taxon>Nymphalinae</taxon>
        <taxon>Euphydryas</taxon>
    </lineage>
</organism>
<evidence type="ECO:0000313" key="1">
    <source>
        <dbReference type="EMBL" id="CAH2098142.1"/>
    </source>
</evidence>
<dbReference type="AlphaFoldDB" id="A0AAU9UGF6"/>
<name>A0AAU9UGF6_EUPED</name>